<feature type="transmembrane region" description="Helical" evidence="1">
    <location>
        <begin position="69"/>
        <end position="92"/>
    </location>
</feature>
<evidence type="ECO:0000313" key="3">
    <source>
        <dbReference type="Proteomes" id="UP000439903"/>
    </source>
</evidence>
<protein>
    <submittedName>
        <fullName evidence="2">Trp-like ion channel pkd2</fullName>
    </submittedName>
</protein>
<dbReference type="Proteomes" id="UP000439903">
    <property type="component" value="Unassembled WGS sequence"/>
</dbReference>
<dbReference type="AlphaFoldDB" id="A0A8H4EQU3"/>
<reference evidence="2 3" key="1">
    <citation type="journal article" date="2019" name="Environ. Microbiol.">
        <title>At the nexus of three kingdoms: the genome of the mycorrhizal fungus Gigaspora margarita provides insights into plant, endobacterial and fungal interactions.</title>
        <authorList>
            <person name="Venice F."/>
            <person name="Ghignone S."/>
            <person name="Salvioli di Fossalunga A."/>
            <person name="Amselem J."/>
            <person name="Novero M."/>
            <person name="Xianan X."/>
            <person name="Sedzielewska Toro K."/>
            <person name="Morin E."/>
            <person name="Lipzen A."/>
            <person name="Grigoriev I.V."/>
            <person name="Henrissat B."/>
            <person name="Martin F.M."/>
            <person name="Bonfante P."/>
        </authorList>
    </citation>
    <scope>NUCLEOTIDE SEQUENCE [LARGE SCALE GENOMIC DNA]</scope>
    <source>
        <strain evidence="2 3">BEG34</strain>
    </source>
</reference>
<evidence type="ECO:0000256" key="1">
    <source>
        <dbReference type="SAM" id="Phobius"/>
    </source>
</evidence>
<keyword evidence="1" id="KW-0812">Transmembrane</keyword>
<organism evidence="2 3">
    <name type="scientific">Gigaspora margarita</name>
    <dbReference type="NCBI Taxonomy" id="4874"/>
    <lineage>
        <taxon>Eukaryota</taxon>
        <taxon>Fungi</taxon>
        <taxon>Fungi incertae sedis</taxon>
        <taxon>Mucoromycota</taxon>
        <taxon>Glomeromycotina</taxon>
        <taxon>Glomeromycetes</taxon>
        <taxon>Diversisporales</taxon>
        <taxon>Gigasporaceae</taxon>
        <taxon>Gigaspora</taxon>
    </lineage>
</organism>
<gene>
    <name evidence="2" type="ORF">F8M41_008324</name>
</gene>
<keyword evidence="3" id="KW-1185">Reference proteome</keyword>
<keyword evidence="1" id="KW-1133">Transmembrane helix</keyword>
<comment type="caution">
    <text evidence="2">The sequence shown here is derived from an EMBL/GenBank/DDBJ whole genome shotgun (WGS) entry which is preliminary data.</text>
</comment>
<evidence type="ECO:0000313" key="2">
    <source>
        <dbReference type="EMBL" id="KAF0537659.1"/>
    </source>
</evidence>
<dbReference type="OrthoDB" id="2115177at2759"/>
<sequence>MMISFFSAQALAFGTMLFIWLFAQCCKFLRNKWPFLKKVTNNFHFLLILFYYPLTLLAAYQIYNYKDFWLLILLTAFCIGIFSVGVMLFCAFKILNDLFKDRSAFKTSAHTFIYDPFYNQYRDDPNNPELKITVSGFLYSRCLMISFELSLQEWRSKAA</sequence>
<feature type="transmembrane region" description="Helical" evidence="1">
    <location>
        <begin position="43"/>
        <end position="63"/>
    </location>
</feature>
<accession>A0A8H4EQU3</accession>
<proteinExistence type="predicted"/>
<name>A0A8H4EQU3_GIGMA</name>
<keyword evidence="1" id="KW-0472">Membrane</keyword>
<dbReference type="EMBL" id="WTPW01000188">
    <property type="protein sequence ID" value="KAF0537659.1"/>
    <property type="molecule type" value="Genomic_DNA"/>
</dbReference>
<feature type="transmembrane region" description="Helical" evidence="1">
    <location>
        <begin position="6"/>
        <end position="23"/>
    </location>
</feature>